<accession>A0A938YU44</accession>
<evidence type="ECO:0000313" key="2">
    <source>
        <dbReference type="EMBL" id="MBN2067184.1"/>
    </source>
</evidence>
<keyword evidence="1" id="KW-1133">Transmembrane helix</keyword>
<evidence type="ECO:0000313" key="3">
    <source>
        <dbReference type="Proteomes" id="UP000809243"/>
    </source>
</evidence>
<organism evidence="2 3">
    <name type="scientific">Candidatus Iainarchaeum sp</name>
    <dbReference type="NCBI Taxonomy" id="3101447"/>
    <lineage>
        <taxon>Archaea</taxon>
        <taxon>Candidatus Iainarchaeota</taxon>
        <taxon>Candidatus Iainarchaeia</taxon>
        <taxon>Candidatus Iainarchaeales</taxon>
        <taxon>Candidatus Iainarchaeaceae</taxon>
        <taxon>Candidatus Iainarchaeum</taxon>
    </lineage>
</organism>
<feature type="transmembrane region" description="Helical" evidence="1">
    <location>
        <begin position="39"/>
        <end position="55"/>
    </location>
</feature>
<feature type="transmembrane region" description="Helical" evidence="1">
    <location>
        <begin position="12"/>
        <end position="32"/>
    </location>
</feature>
<name>A0A938YU44_9ARCH</name>
<keyword evidence="1" id="KW-0472">Membrane</keyword>
<dbReference type="Proteomes" id="UP000809243">
    <property type="component" value="Unassembled WGS sequence"/>
</dbReference>
<gene>
    <name evidence="2" type="ORF">JW744_01825</name>
</gene>
<dbReference type="EMBL" id="JAFGDB010000030">
    <property type="protein sequence ID" value="MBN2067184.1"/>
    <property type="molecule type" value="Genomic_DNA"/>
</dbReference>
<comment type="caution">
    <text evidence="2">The sequence shown here is derived from an EMBL/GenBank/DDBJ whole genome shotgun (WGS) entry which is preliminary data.</text>
</comment>
<sequence>MLTLLQLNEATLVTDLWTVLALFYLVWVFGWAKKAMGSAKLAILFAVIVVYLTFFQHPELVWIPVIIFIFATFGKGFFEKADIFKK</sequence>
<keyword evidence="1" id="KW-0812">Transmembrane</keyword>
<reference evidence="2" key="1">
    <citation type="submission" date="2021-01" db="EMBL/GenBank/DDBJ databases">
        <title>Active Sulfur Cycling in an Early Earth Analoge.</title>
        <authorList>
            <person name="Hahn C.R."/>
            <person name="Youssef N.H."/>
            <person name="Elshahed M."/>
        </authorList>
    </citation>
    <scope>NUCLEOTIDE SEQUENCE</scope>
    <source>
        <strain evidence="2">Zod_Metabat.1151</strain>
    </source>
</reference>
<evidence type="ECO:0000256" key="1">
    <source>
        <dbReference type="SAM" id="Phobius"/>
    </source>
</evidence>
<dbReference type="AlphaFoldDB" id="A0A938YU44"/>
<protein>
    <submittedName>
        <fullName evidence="2">Uncharacterized protein</fullName>
    </submittedName>
</protein>
<proteinExistence type="predicted"/>
<feature type="transmembrane region" description="Helical" evidence="1">
    <location>
        <begin position="61"/>
        <end position="78"/>
    </location>
</feature>